<dbReference type="STRING" id="745531.A0A0C3NK55"/>
<dbReference type="HOGENOM" id="CLU_765277_0_0_1"/>
<keyword evidence="2" id="KW-1185">Reference proteome</keyword>
<proteinExistence type="predicted"/>
<accession>A0A0C3NK55</accession>
<protein>
    <submittedName>
        <fullName evidence="1">Uncharacterized protein</fullName>
    </submittedName>
</protein>
<reference evidence="1 2" key="1">
    <citation type="journal article" date="2014" name="PLoS Genet.">
        <title>Analysis of the Phlebiopsis gigantea genome, transcriptome and secretome provides insight into its pioneer colonization strategies of wood.</title>
        <authorList>
            <person name="Hori C."/>
            <person name="Ishida T."/>
            <person name="Igarashi K."/>
            <person name="Samejima M."/>
            <person name="Suzuki H."/>
            <person name="Master E."/>
            <person name="Ferreira P."/>
            <person name="Ruiz-Duenas F.J."/>
            <person name="Held B."/>
            <person name="Canessa P."/>
            <person name="Larrondo L.F."/>
            <person name="Schmoll M."/>
            <person name="Druzhinina I.S."/>
            <person name="Kubicek C.P."/>
            <person name="Gaskell J.A."/>
            <person name="Kersten P."/>
            <person name="St John F."/>
            <person name="Glasner J."/>
            <person name="Sabat G."/>
            <person name="Splinter BonDurant S."/>
            <person name="Syed K."/>
            <person name="Yadav J."/>
            <person name="Mgbeahuruike A.C."/>
            <person name="Kovalchuk A."/>
            <person name="Asiegbu F.O."/>
            <person name="Lackner G."/>
            <person name="Hoffmeister D."/>
            <person name="Rencoret J."/>
            <person name="Gutierrez A."/>
            <person name="Sun H."/>
            <person name="Lindquist E."/>
            <person name="Barry K."/>
            <person name="Riley R."/>
            <person name="Grigoriev I.V."/>
            <person name="Henrissat B."/>
            <person name="Kues U."/>
            <person name="Berka R.M."/>
            <person name="Martinez A.T."/>
            <person name="Covert S.F."/>
            <person name="Blanchette R.A."/>
            <person name="Cullen D."/>
        </authorList>
    </citation>
    <scope>NUCLEOTIDE SEQUENCE [LARGE SCALE GENOMIC DNA]</scope>
    <source>
        <strain evidence="1 2">11061_1 CR5-6</strain>
    </source>
</reference>
<dbReference type="Proteomes" id="UP000053257">
    <property type="component" value="Unassembled WGS sequence"/>
</dbReference>
<evidence type="ECO:0000313" key="1">
    <source>
        <dbReference type="EMBL" id="KIP05324.1"/>
    </source>
</evidence>
<dbReference type="EMBL" id="KN840546">
    <property type="protein sequence ID" value="KIP05324.1"/>
    <property type="molecule type" value="Genomic_DNA"/>
</dbReference>
<name>A0A0C3NK55_PHLG1</name>
<sequence>MASIFNKQKRSSILDLKTLRPAAIIDEISREFAFGMLELNLVDPAVDKLSLVEELYSTPHLLEFVVSAIPQMGFQSLIDWISHCVPDDPRKYEDSILFRMLSRFALCCGALPFQSPELDECQRAVELAPRVLKELAILWRVGEAVEVTAEEAVAKGKAKRVPQRVAKKAKRAGHVPQVDVSVFTMIEVAVPSSQEEAVALAQQILIDQSNVLKHYFNVLRKPEASAIMQKNYLDITTQTDTATTTGLPHTDEDVTGFPDIIPETEPQTTFEEYSSQPVQNALFFASAEGFGDWRLMMAQRVIKYLEDTRKRNPKAFKIAVKKMRELSHGHFSADNQKRLEGSDNGLPIFEAKMSRDTRLIVS</sequence>
<dbReference type="OrthoDB" id="3156807at2759"/>
<organism evidence="1 2">
    <name type="scientific">Phlebiopsis gigantea (strain 11061_1 CR5-6)</name>
    <name type="common">White-rot fungus</name>
    <name type="synonym">Peniophora gigantea</name>
    <dbReference type="NCBI Taxonomy" id="745531"/>
    <lineage>
        <taxon>Eukaryota</taxon>
        <taxon>Fungi</taxon>
        <taxon>Dikarya</taxon>
        <taxon>Basidiomycota</taxon>
        <taxon>Agaricomycotina</taxon>
        <taxon>Agaricomycetes</taxon>
        <taxon>Polyporales</taxon>
        <taxon>Phanerochaetaceae</taxon>
        <taxon>Phlebiopsis</taxon>
    </lineage>
</organism>
<dbReference type="AlphaFoldDB" id="A0A0C3NK55"/>
<evidence type="ECO:0000313" key="2">
    <source>
        <dbReference type="Proteomes" id="UP000053257"/>
    </source>
</evidence>
<gene>
    <name evidence="1" type="ORF">PHLGIDRAFT_154382</name>
</gene>